<dbReference type="GO" id="GO:0005524">
    <property type="term" value="F:ATP binding"/>
    <property type="evidence" value="ECO:0007669"/>
    <property type="project" value="InterPro"/>
</dbReference>
<dbReference type="Gene3D" id="1.10.510.10">
    <property type="entry name" value="Transferase(Phosphotransferase) domain 1"/>
    <property type="match status" value="1"/>
</dbReference>
<dbReference type="InterPro" id="IPR000719">
    <property type="entry name" value="Prot_kinase_dom"/>
</dbReference>
<dbReference type="EMBL" id="JTDF01008132">
    <property type="protein sequence ID" value="KAF8564647.1"/>
    <property type="molecule type" value="Genomic_DNA"/>
</dbReference>
<evidence type="ECO:0000313" key="2">
    <source>
        <dbReference type="EMBL" id="KAF8564647.1"/>
    </source>
</evidence>
<dbReference type="PANTHER" id="PTHR24347">
    <property type="entry name" value="SERINE/THREONINE-PROTEIN KINASE"/>
    <property type="match status" value="1"/>
</dbReference>
<dbReference type="AlphaFoldDB" id="A0A8T0DD29"/>
<name>A0A8T0DD29_9TREM</name>
<organism evidence="2 3">
    <name type="scientific">Paragonimus westermani</name>
    <dbReference type="NCBI Taxonomy" id="34504"/>
    <lineage>
        <taxon>Eukaryota</taxon>
        <taxon>Metazoa</taxon>
        <taxon>Spiralia</taxon>
        <taxon>Lophotrochozoa</taxon>
        <taxon>Platyhelminthes</taxon>
        <taxon>Trematoda</taxon>
        <taxon>Digenea</taxon>
        <taxon>Plagiorchiida</taxon>
        <taxon>Troglotremata</taxon>
        <taxon>Troglotrematidae</taxon>
        <taxon>Paragonimus</taxon>
    </lineage>
</organism>
<comment type="caution">
    <text evidence="2">The sequence shown here is derived from an EMBL/GenBank/DDBJ whole genome shotgun (WGS) entry which is preliminary data.</text>
</comment>
<sequence length="189" mass="21842">MKSSGILEGTYALSYCLLSRRPYQQIGSDSYVAVCEEKSTKNISAVKVLQKKAVNVYKSRNIAVLLKLQHQNLVKLREVFESDVCLHIVLHLVEGEQLFERLASAPTYTEQIVASYFRQICEGLRCLHEYEIVHKNLKATVVMRKNENQNHSGQPLFWTLDTRNPVTEVWYDRVREQERSVDHSSSLEL</sequence>
<dbReference type="InterPro" id="IPR011009">
    <property type="entry name" value="Kinase-like_dom_sf"/>
</dbReference>
<accession>A0A8T0DD29</accession>
<dbReference type="GO" id="GO:0004672">
    <property type="term" value="F:protein kinase activity"/>
    <property type="evidence" value="ECO:0007669"/>
    <property type="project" value="InterPro"/>
</dbReference>
<dbReference type="PROSITE" id="PS50011">
    <property type="entry name" value="PROTEIN_KINASE_DOM"/>
    <property type="match status" value="1"/>
</dbReference>
<protein>
    <recommendedName>
        <fullName evidence="1">Protein kinase domain-containing protein</fullName>
    </recommendedName>
</protein>
<dbReference type="Pfam" id="PF00069">
    <property type="entry name" value="Pkinase"/>
    <property type="match status" value="1"/>
</dbReference>
<dbReference type="SUPFAM" id="SSF56112">
    <property type="entry name" value="Protein kinase-like (PK-like)"/>
    <property type="match status" value="1"/>
</dbReference>
<feature type="domain" description="Protein kinase" evidence="1">
    <location>
        <begin position="20"/>
        <end position="189"/>
    </location>
</feature>
<keyword evidence="3" id="KW-1185">Reference proteome</keyword>
<evidence type="ECO:0000259" key="1">
    <source>
        <dbReference type="PROSITE" id="PS50011"/>
    </source>
</evidence>
<proteinExistence type="predicted"/>
<dbReference type="Proteomes" id="UP000699462">
    <property type="component" value="Unassembled WGS sequence"/>
</dbReference>
<dbReference type="SMART" id="SM00220">
    <property type="entry name" value="S_TKc"/>
    <property type="match status" value="1"/>
</dbReference>
<reference evidence="2 3" key="1">
    <citation type="submission" date="2019-07" db="EMBL/GenBank/DDBJ databases">
        <title>Annotation for the trematode Paragonimus westermani.</title>
        <authorList>
            <person name="Choi Y.-J."/>
        </authorList>
    </citation>
    <scope>NUCLEOTIDE SEQUENCE [LARGE SCALE GENOMIC DNA]</scope>
    <source>
        <strain evidence="2">180907_Pwestermani</strain>
    </source>
</reference>
<dbReference type="OrthoDB" id="40902at2759"/>
<gene>
    <name evidence="2" type="ORF">P879_09676</name>
</gene>
<dbReference type="Gene3D" id="3.30.200.20">
    <property type="entry name" value="Phosphorylase Kinase, domain 1"/>
    <property type="match status" value="1"/>
</dbReference>
<evidence type="ECO:0000313" key="3">
    <source>
        <dbReference type="Proteomes" id="UP000699462"/>
    </source>
</evidence>